<keyword evidence="6 9" id="KW-1133">Transmembrane helix</keyword>
<evidence type="ECO:0000256" key="2">
    <source>
        <dbReference type="ARBA" id="ARBA00005179"/>
    </source>
</evidence>
<evidence type="ECO:0000313" key="11">
    <source>
        <dbReference type="EMBL" id="PSK55858.1"/>
    </source>
</evidence>
<keyword evidence="7 9" id="KW-0472">Membrane</keyword>
<dbReference type="GO" id="GO:0016020">
    <property type="term" value="C:membrane"/>
    <property type="evidence" value="ECO:0007669"/>
    <property type="project" value="UniProtKB-SubCell"/>
</dbReference>
<feature type="domain" description="Wax synthase" evidence="10">
    <location>
        <begin position="389"/>
        <end position="478"/>
    </location>
</feature>
<evidence type="ECO:0000256" key="9">
    <source>
        <dbReference type="SAM" id="Phobius"/>
    </source>
</evidence>
<feature type="transmembrane region" description="Helical" evidence="9">
    <location>
        <begin position="516"/>
        <end position="534"/>
    </location>
</feature>
<dbReference type="STRING" id="40998.A0A2P8A5X6"/>
<evidence type="ECO:0000256" key="7">
    <source>
        <dbReference type="ARBA" id="ARBA00023136"/>
    </source>
</evidence>
<comment type="subcellular location">
    <subcellularLocation>
        <location evidence="1">Membrane</location>
        <topology evidence="1">Multi-pass membrane protein</topology>
    </subcellularLocation>
</comment>
<dbReference type="AlphaFoldDB" id="A0A2P8A5X6"/>
<sequence length="545" mass="60906">MESMFELLRRFTDPNPRPGLHKIPGTTPLTLEAALLPPIIYYLALLFLPPPPPEAIDTAAIKLLRTGLATLAGFLFFRLPLYYYIAPSIGLNYQLGLVGLYGGARVIDAFFLSPYFFRHIPRRVRYRHEPRIETPLFEGLRDAKQSMPSSTASQPTKLMNGNKRLSNRSGAIAPQAPSSGATSDTTLSNSSANSSLSVSQSRAPAASDLLDNVYRRGSLPSLDESYFLLHRTLSGPSPQPVTEHAISEDGWPHTFLDRASWALELELSMRGVGFTWTTADVRHTRKTWLPTVQNRLHSILVHVVPILGVCFVIIRTTYVRYLQDDEELAWRAGESENLFDTRLSLPLQLLLTGALGAFLMAAFSFAHSAFAIVCAPLAPSPLAYFPPLYTTRIWNVKSVRGFWSYGWHRLFARFFLVYGVWPGEWIERKLTGKRSDERADLGKVLGGFLSSAFCHSFAVRGVLAGEWSRARGEAIFFAVNGVAVVLEGAVWRIVMAQRKKSGGSLDRWYDGYVGRIWWITLLLFTGRNFARGWVNAGLVREMSAM</sequence>
<proteinExistence type="inferred from homology"/>
<evidence type="ECO:0000256" key="6">
    <source>
        <dbReference type="ARBA" id="ARBA00022989"/>
    </source>
</evidence>
<dbReference type="Proteomes" id="UP000243723">
    <property type="component" value="Unassembled WGS sequence"/>
</dbReference>
<dbReference type="GO" id="GO:0006629">
    <property type="term" value="P:lipid metabolic process"/>
    <property type="evidence" value="ECO:0007669"/>
    <property type="project" value="InterPro"/>
</dbReference>
<feature type="compositionally biased region" description="Low complexity" evidence="8">
    <location>
        <begin position="181"/>
        <end position="199"/>
    </location>
</feature>
<dbReference type="PANTHER" id="PTHR31595">
    <property type="entry name" value="LONG-CHAIN-ALCOHOL O-FATTY-ACYLTRANSFERASE 3-RELATED"/>
    <property type="match status" value="1"/>
</dbReference>
<dbReference type="EMBL" id="NHZQ01000066">
    <property type="protein sequence ID" value="PSK55858.1"/>
    <property type="molecule type" value="Genomic_DNA"/>
</dbReference>
<feature type="transmembrane region" description="Helical" evidence="9">
    <location>
        <begin position="475"/>
        <end position="495"/>
    </location>
</feature>
<name>A0A2P8A5X6_9PEZI</name>
<evidence type="ECO:0000259" key="10">
    <source>
        <dbReference type="Pfam" id="PF13813"/>
    </source>
</evidence>
<evidence type="ECO:0000256" key="8">
    <source>
        <dbReference type="SAM" id="MobiDB-lite"/>
    </source>
</evidence>
<feature type="region of interest" description="Disordered" evidence="8">
    <location>
        <begin position="137"/>
        <end position="199"/>
    </location>
</feature>
<dbReference type="PANTHER" id="PTHR31595:SF57">
    <property type="entry name" value="OS04G0481900 PROTEIN"/>
    <property type="match status" value="1"/>
</dbReference>
<evidence type="ECO:0000313" key="12">
    <source>
        <dbReference type="Proteomes" id="UP000243723"/>
    </source>
</evidence>
<comment type="caution">
    <text evidence="11">The sequence shown here is derived from an EMBL/GenBank/DDBJ whole genome shotgun (WGS) entry which is preliminary data.</text>
</comment>
<keyword evidence="4" id="KW-0808">Transferase</keyword>
<organism evidence="11 12">
    <name type="scientific">Elsinoe australis</name>
    <dbReference type="NCBI Taxonomy" id="40998"/>
    <lineage>
        <taxon>Eukaryota</taxon>
        <taxon>Fungi</taxon>
        <taxon>Dikarya</taxon>
        <taxon>Ascomycota</taxon>
        <taxon>Pezizomycotina</taxon>
        <taxon>Dothideomycetes</taxon>
        <taxon>Dothideomycetidae</taxon>
        <taxon>Myriangiales</taxon>
        <taxon>Elsinoaceae</taxon>
        <taxon>Elsinoe</taxon>
    </lineage>
</organism>
<keyword evidence="5 9" id="KW-0812">Transmembrane</keyword>
<evidence type="ECO:0000256" key="1">
    <source>
        <dbReference type="ARBA" id="ARBA00004141"/>
    </source>
</evidence>
<feature type="transmembrane region" description="Helical" evidence="9">
    <location>
        <begin position="343"/>
        <end position="362"/>
    </location>
</feature>
<keyword evidence="12" id="KW-1185">Reference proteome</keyword>
<comment type="pathway">
    <text evidence="2">Secondary metabolite biosynthesis.</text>
</comment>
<feature type="transmembrane region" description="Helical" evidence="9">
    <location>
        <begin position="299"/>
        <end position="323"/>
    </location>
</feature>
<dbReference type="InterPro" id="IPR032805">
    <property type="entry name" value="Wax_synthase_dom"/>
</dbReference>
<feature type="transmembrane region" description="Helical" evidence="9">
    <location>
        <begin position="68"/>
        <end position="86"/>
    </location>
</feature>
<protein>
    <recommendedName>
        <fullName evidence="10">Wax synthase domain-containing protein</fullName>
    </recommendedName>
</protein>
<evidence type="ECO:0000256" key="5">
    <source>
        <dbReference type="ARBA" id="ARBA00022692"/>
    </source>
</evidence>
<evidence type="ECO:0000256" key="4">
    <source>
        <dbReference type="ARBA" id="ARBA00022679"/>
    </source>
</evidence>
<evidence type="ECO:0000256" key="3">
    <source>
        <dbReference type="ARBA" id="ARBA00007282"/>
    </source>
</evidence>
<accession>A0A2P8A5X6</accession>
<gene>
    <name evidence="11" type="ORF">B9Z65_4736</name>
</gene>
<comment type="similarity">
    <text evidence="3">Belongs to the wax synthase family.</text>
</comment>
<feature type="compositionally biased region" description="Polar residues" evidence="8">
    <location>
        <begin position="146"/>
        <end position="169"/>
    </location>
</feature>
<dbReference type="OrthoDB" id="1077582at2759"/>
<dbReference type="GO" id="GO:0008374">
    <property type="term" value="F:O-acyltransferase activity"/>
    <property type="evidence" value="ECO:0007669"/>
    <property type="project" value="InterPro"/>
</dbReference>
<dbReference type="Pfam" id="PF13813">
    <property type="entry name" value="MBOAT_2"/>
    <property type="match status" value="1"/>
</dbReference>
<reference evidence="11 12" key="1">
    <citation type="submission" date="2017-05" db="EMBL/GenBank/DDBJ databases">
        <title>Draft genome sequence of Elsinoe australis.</title>
        <authorList>
            <person name="Cheng Q."/>
        </authorList>
    </citation>
    <scope>NUCLEOTIDE SEQUENCE [LARGE SCALE GENOMIC DNA]</scope>
    <source>
        <strain evidence="11 12">NL1</strain>
    </source>
</reference>
<dbReference type="InterPro" id="IPR044851">
    <property type="entry name" value="Wax_synthase"/>
</dbReference>
<feature type="transmembrane region" description="Helical" evidence="9">
    <location>
        <begin position="98"/>
        <end position="117"/>
    </location>
</feature>